<comment type="caution">
    <text evidence="2">The sequence shown here is derived from an EMBL/GenBank/DDBJ whole genome shotgun (WGS) entry which is preliminary data.</text>
</comment>
<sequence length="154" mass="17281">MVVLQHTELDRILWGPASLVGRSRSTDAAVYIQFAVVGSLGVACTIDYDKPESARLAAAAAVQLVYFRSTELFVRLALFVSAVVLYGDVFIPLYHLYETEGVQVLPALKLMLHCVWMWNMIRIVYTIMQSKAITPRGRNKRLTSSAVKRSSHQH</sequence>
<keyword evidence="1" id="KW-1133">Transmembrane helix</keyword>
<evidence type="ECO:0000313" key="2">
    <source>
        <dbReference type="EMBL" id="CAI5739309.1"/>
    </source>
</evidence>
<keyword evidence="1" id="KW-0812">Transmembrane</keyword>
<organism evidence="2 3">
    <name type="scientific">Hyaloperonospora brassicae</name>
    <name type="common">Brassica downy mildew</name>
    <name type="synonym">Peronospora brassicae</name>
    <dbReference type="NCBI Taxonomy" id="162125"/>
    <lineage>
        <taxon>Eukaryota</taxon>
        <taxon>Sar</taxon>
        <taxon>Stramenopiles</taxon>
        <taxon>Oomycota</taxon>
        <taxon>Peronosporomycetes</taxon>
        <taxon>Peronosporales</taxon>
        <taxon>Peronosporaceae</taxon>
        <taxon>Hyaloperonospora</taxon>
    </lineage>
</organism>
<evidence type="ECO:0008006" key="4">
    <source>
        <dbReference type="Google" id="ProtNLM"/>
    </source>
</evidence>
<dbReference type="AlphaFoldDB" id="A0AAV0UV34"/>
<accession>A0AAV0UV34</accession>
<proteinExistence type="predicted"/>
<dbReference type="EMBL" id="CANTFL010001416">
    <property type="protein sequence ID" value="CAI5739309.1"/>
    <property type="molecule type" value="Genomic_DNA"/>
</dbReference>
<keyword evidence="1" id="KW-0472">Membrane</keyword>
<protein>
    <recommendedName>
        <fullName evidence="4">TLC domain-containing protein</fullName>
    </recommendedName>
</protein>
<gene>
    <name evidence="2" type="ORF">HBR001_LOCUS7779</name>
</gene>
<name>A0AAV0UV34_HYABA</name>
<evidence type="ECO:0000256" key="1">
    <source>
        <dbReference type="SAM" id="Phobius"/>
    </source>
</evidence>
<feature type="transmembrane region" description="Helical" evidence="1">
    <location>
        <begin position="72"/>
        <end position="95"/>
    </location>
</feature>
<reference evidence="2" key="1">
    <citation type="submission" date="2022-12" db="EMBL/GenBank/DDBJ databases">
        <authorList>
            <person name="Webb A."/>
        </authorList>
    </citation>
    <scope>NUCLEOTIDE SEQUENCE</scope>
    <source>
        <strain evidence="2">Hp1</strain>
    </source>
</reference>
<feature type="transmembrane region" description="Helical" evidence="1">
    <location>
        <begin position="107"/>
        <end position="128"/>
    </location>
</feature>
<dbReference type="Proteomes" id="UP001162031">
    <property type="component" value="Unassembled WGS sequence"/>
</dbReference>
<keyword evidence="3" id="KW-1185">Reference proteome</keyword>
<evidence type="ECO:0000313" key="3">
    <source>
        <dbReference type="Proteomes" id="UP001162031"/>
    </source>
</evidence>